<evidence type="ECO:0000256" key="7">
    <source>
        <dbReference type="ARBA" id="ARBA00044047"/>
    </source>
</evidence>
<evidence type="ECO:0000313" key="16">
    <source>
        <dbReference type="Proteomes" id="UP000193922"/>
    </source>
</evidence>
<evidence type="ECO:0000256" key="2">
    <source>
        <dbReference type="ARBA" id="ARBA00022679"/>
    </source>
</evidence>
<keyword evidence="5 13" id="KW-0067">ATP-binding</keyword>
<evidence type="ECO:0000313" key="15">
    <source>
        <dbReference type="EMBL" id="ORX69151.1"/>
    </source>
</evidence>
<dbReference type="PANTHER" id="PTHR24067">
    <property type="entry name" value="UBIQUITIN-CONJUGATING ENZYME E2"/>
    <property type="match status" value="1"/>
</dbReference>
<dbReference type="CDD" id="cd23794">
    <property type="entry name" value="UBCc_UBE2F_UBE2M"/>
    <property type="match status" value="1"/>
</dbReference>
<dbReference type="InterPro" id="IPR023313">
    <property type="entry name" value="UBQ-conjugating_AS"/>
</dbReference>
<evidence type="ECO:0000256" key="12">
    <source>
        <dbReference type="PROSITE-ProRule" id="PRU10133"/>
    </source>
</evidence>
<evidence type="ECO:0000259" key="14">
    <source>
        <dbReference type="PROSITE" id="PS50127"/>
    </source>
</evidence>
<feature type="active site" description="Glycyl thioester intermediate" evidence="12">
    <location>
        <position position="105"/>
    </location>
</feature>
<dbReference type="PROSITE" id="PS00183">
    <property type="entry name" value="UBC_1"/>
    <property type="match status" value="1"/>
</dbReference>
<dbReference type="OrthoDB" id="10249039at2759"/>
<evidence type="ECO:0000256" key="1">
    <source>
        <dbReference type="ARBA" id="ARBA00005032"/>
    </source>
</evidence>
<dbReference type="STRING" id="61395.A0A1Y1W6K7"/>
<dbReference type="InterPro" id="IPR050113">
    <property type="entry name" value="Ub_conjugating_enzyme"/>
</dbReference>
<feature type="domain" description="UBC core" evidence="14">
    <location>
        <begin position="23"/>
        <end position="167"/>
    </location>
</feature>
<evidence type="ECO:0000256" key="5">
    <source>
        <dbReference type="ARBA" id="ARBA00022840"/>
    </source>
</evidence>
<reference evidence="15 16" key="1">
    <citation type="submission" date="2016-07" db="EMBL/GenBank/DDBJ databases">
        <title>Pervasive Adenine N6-methylation of Active Genes in Fungi.</title>
        <authorList>
            <consortium name="DOE Joint Genome Institute"/>
            <person name="Mondo S.J."/>
            <person name="Dannebaum R.O."/>
            <person name="Kuo R.C."/>
            <person name="Labutti K."/>
            <person name="Haridas S."/>
            <person name="Kuo A."/>
            <person name="Salamov A."/>
            <person name="Ahrendt S.R."/>
            <person name="Lipzen A."/>
            <person name="Sullivan W."/>
            <person name="Andreopoulos W.B."/>
            <person name="Clum A."/>
            <person name="Lindquist E."/>
            <person name="Daum C."/>
            <person name="Ramamoorthy G.K."/>
            <person name="Gryganskyi A."/>
            <person name="Culley D."/>
            <person name="Magnuson J.K."/>
            <person name="James T.Y."/>
            <person name="O'Malley M.A."/>
            <person name="Stajich J.E."/>
            <person name="Spatafora J.W."/>
            <person name="Visel A."/>
            <person name="Grigoriev I.V."/>
        </authorList>
    </citation>
    <scope>NUCLEOTIDE SEQUENCE [LARGE SCALE GENOMIC DNA]</scope>
    <source>
        <strain evidence="15 16">ATCC 12442</strain>
    </source>
</reference>
<dbReference type="GeneID" id="63801616"/>
<dbReference type="Pfam" id="PF00179">
    <property type="entry name" value="UQ_con"/>
    <property type="match status" value="1"/>
</dbReference>
<dbReference type="Proteomes" id="UP000193922">
    <property type="component" value="Unassembled WGS sequence"/>
</dbReference>
<dbReference type="Gene3D" id="3.10.110.10">
    <property type="entry name" value="Ubiquitin Conjugating Enzyme"/>
    <property type="match status" value="1"/>
</dbReference>
<keyword evidence="3 13" id="KW-0547">Nucleotide-binding</keyword>
<evidence type="ECO:0000256" key="6">
    <source>
        <dbReference type="ARBA" id="ARBA00043698"/>
    </source>
</evidence>
<sequence length="179" mass="20716">MLKIWSMKKDQAAAEKKKPKVTAAHIRLQKDMGELQLDRNTTMSFPDPKDRLNFVVAYRPPTGIYRGGEFKFTFAVSQNYPHEAPKVLCTQKIYHPNIDTEGHVCLNILREDWKPVLNIKSIIFGLQMLFLAPNPEDPLNKEAAEHMFNNRGDFEMAVSRTMNGGFLHNIHYDNVHYRD</sequence>
<dbReference type="GO" id="GO:0005524">
    <property type="term" value="F:ATP binding"/>
    <property type="evidence" value="ECO:0007669"/>
    <property type="project" value="UniProtKB-UniRule"/>
</dbReference>
<evidence type="ECO:0000256" key="3">
    <source>
        <dbReference type="ARBA" id="ARBA00022741"/>
    </source>
</evidence>
<name>A0A1Y1W6K7_9FUNG</name>
<evidence type="ECO:0000256" key="13">
    <source>
        <dbReference type="RuleBase" id="RU362109"/>
    </source>
</evidence>
<proteinExistence type="inferred from homology"/>
<comment type="catalytic activity">
    <reaction evidence="6">
        <text>[E1 NEDD8-activating enzyme]-S-[NEDD8 protein]-yl-L-cysteine + [E2 NEDD8-conjugating enzyme]-L-cysteine = [E1 NEDD8-activating enzyme]-L-cysteine + [E2 NEDD8-conjugating enzyme]-S-[NEDD8-protein]-yl-L-cysteine.</text>
        <dbReference type="EC" id="2.3.2.34"/>
    </reaction>
</comment>
<dbReference type="EC" id="2.3.2.34" evidence="7"/>
<evidence type="ECO:0000256" key="8">
    <source>
        <dbReference type="ARBA" id="ARBA00044084"/>
    </source>
</evidence>
<dbReference type="RefSeq" id="XP_040742883.1">
    <property type="nucleotide sequence ID" value="XM_040884968.1"/>
</dbReference>
<dbReference type="GO" id="GO:0061654">
    <property type="term" value="F:NEDD8 conjugating enzyme activity"/>
    <property type="evidence" value="ECO:0007669"/>
    <property type="project" value="UniProtKB-EC"/>
</dbReference>
<dbReference type="PROSITE" id="PS50127">
    <property type="entry name" value="UBC_2"/>
    <property type="match status" value="1"/>
</dbReference>
<keyword evidence="4 13" id="KW-0833">Ubl conjugation pathway</keyword>
<dbReference type="InterPro" id="IPR000608">
    <property type="entry name" value="UBC"/>
</dbReference>
<dbReference type="SUPFAM" id="SSF54495">
    <property type="entry name" value="UBC-like"/>
    <property type="match status" value="1"/>
</dbReference>
<evidence type="ECO:0000256" key="11">
    <source>
        <dbReference type="ARBA" id="ARBA00044315"/>
    </source>
</evidence>
<keyword evidence="16" id="KW-1185">Reference proteome</keyword>
<dbReference type="InterPro" id="IPR016135">
    <property type="entry name" value="UBQ-conjugating_enzyme/RWD"/>
</dbReference>
<evidence type="ECO:0000256" key="4">
    <source>
        <dbReference type="ARBA" id="ARBA00022786"/>
    </source>
</evidence>
<evidence type="ECO:0000256" key="9">
    <source>
        <dbReference type="ARBA" id="ARBA00044092"/>
    </source>
</evidence>
<dbReference type="AlphaFoldDB" id="A0A1Y1W6K7"/>
<organism evidence="15 16">
    <name type="scientific">Linderina pennispora</name>
    <dbReference type="NCBI Taxonomy" id="61395"/>
    <lineage>
        <taxon>Eukaryota</taxon>
        <taxon>Fungi</taxon>
        <taxon>Fungi incertae sedis</taxon>
        <taxon>Zoopagomycota</taxon>
        <taxon>Kickxellomycotina</taxon>
        <taxon>Kickxellomycetes</taxon>
        <taxon>Kickxellales</taxon>
        <taxon>Kickxellaceae</taxon>
        <taxon>Linderina</taxon>
    </lineage>
</organism>
<dbReference type="SMART" id="SM00212">
    <property type="entry name" value="UBCc"/>
    <property type="match status" value="1"/>
</dbReference>
<dbReference type="FunFam" id="3.10.110.10:FF:000005">
    <property type="entry name" value="NEDD8-conjugating enzyme Ubc12"/>
    <property type="match status" value="1"/>
</dbReference>
<evidence type="ECO:0000256" key="10">
    <source>
        <dbReference type="ARBA" id="ARBA00044279"/>
    </source>
</evidence>
<accession>A0A1Y1W6K7</accession>
<gene>
    <name evidence="15" type="ORF">DL89DRAFT_236055</name>
</gene>
<dbReference type="EMBL" id="MCFD01000008">
    <property type="protein sequence ID" value="ORX69151.1"/>
    <property type="molecule type" value="Genomic_DNA"/>
</dbReference>
<keyword evidence="2" id="KW-0808">Transferase</keyword>
<comment type="caution">
    <text evidence="15">The sequence shown here is derived from an EMBL/GenBank/DDBJ whole genome shotgun (WGS) entry which is preliminary data.</text>
</comment>
<protein>
    <recommendedName>
        <fullName evidence="9">NEDD8-conjugating enzyme UBC12</fullName>
        <ecNumber evidence="7">2.3.2.34</ecNumber>
    </recommendedName>
    <alternativeName>
        <fullName evidence="8">NEDD8-conjugating enzyme Ubc12</fullName>
    </alternativeName>
    <alternativeName>
        <fullName evidence="10">RUB1-conjugating enzyme</fullName>
    </alternativeName>
    <alternativeName>
        <fullName evidence="11">Ubiquitin carrier protein 12</fullName>
    </alternativeName>
</protein>
<comment type="similarity">
    <text evidence="13">Belongs to the ubiquitin-conjugating enzyme family.</text>
</comment>
<comment type="pathway">
    <text evidence="1">Protein modification; protein neddylation.</text>
</comment>